<evidence type="ECO:0000256" key="6">
    <source>
        <dbReference type="ARBA" id="ARBA00022695"/>
    </source>
</evidence>
<keyword evidence="7 11" id="KW-0547">Nucleotide-binding</keyword>
<gene>
    <name evidence="11 13" type="primary">nadD</name>
    <name evidence="13" type="ORF">FKV24_008460</name>
</gene>
<comment type="pathway">
    <text evidence="2 11">Cofactor biosynthesis; NAD(+) biosynthesis; deamido-NAD(+) from nicotinate D-ribonucleotide: step 1/1.</text>
</comment>
<organism evidence="13 14">
    <name type="scientific">Marilutibacter maris</name>
    <dbReference type="NCBI Taxonomy" id="1605891"/>
    <lineage>
        <taxon>Bacteria</taxon>
        <taxon>Pseudomonadati</taxon>
        <taxon>Pseudomonadota</taxon>
        <taxon>Gammaproteobacteria</taxon>
        <taxon>Lysobacterales</taxon>
        <taxon>Lysobacteraceae</taxon>
        <taxon>Marilutibacter</taxon>
    </lineage>
</organism>
<dbReference type="GO" id="GO:0009435">
    <property type="term" value="P:NAD+ biosynthetic process"/>
    <property type="evidence" value="ECO:0007669"/>
    <property type="project" value="UniProtKB-UniRule"/>
</dbReference>
<evidence type="ECO:0000256" key="7">
    <source>
        <dbReference type="ARBA" id="ARBA00022741"/>
    </source>
</evidence>
<dbReference type="AlphaFoldDB" id="A0A508B2I3"/>
<protein>
    <recommendedName>
        <fullName evidence="11">Probable nicotinate-nucleotide adenylyltransferase</fullName>
        <ecNumber evidence="11">2.7.7.18</ecNumber>
    </recommendedName>
    <alternativeName>
        <fullName evidence="11">Deamido-NAD(+) diphosphorylase</fullName>
    </alternativeName>
    <alternativeName>
        <fullName evidence="11">Deamido-NAD(+) pyrophosphorylase</fullName>
    </alternativeName>
    <alternativeName>
        <fullName evidence="11">Nicotinate mononucleotide adenylyltransferase</fullName>
        <shortName evidence="11">NaMN adenylyltransferase</shortName>
    </alternativeName>
</protein>
<dbReference type="EC" id="2.7.7.18" evidence="11"/>
<feature type="domain" description="Cytidyltransferase-like" evidence="12">
    <location>
        <begin position="6"/>
        <end position="186"/>
    </location>
</feature>
<evidence type="ECO:0000313" key="13">
    <source>
        <dbReference type="EMBL" id="KAB8190475.1"/>
    </source>
</evidence>
<keyword evidence="5 11" id="KW-0808">Transferase</keyword>
<keyword evidence="6 11" id="KW-0548">Nucleotidyltransferase</keyword>
<evidence type="ECO:0000256" key="11">
    <source>
        <dbReference type="HAMAP-Rule" id="MF_00244"/>
    </source>
</evidence>
<dbReference type="InterPro" id="IPR004821">
    <property type="entry name" value="Cyt_trans-like"/>
</dbReference>
<dbReference type="RefSeq" id="WP_141482061.1">
    <property type="nucleotide sequence ID" value="NZ_VICD02000133.1"/>
</dbReference>
<accession>A0A508B2I3</accession>
<comment type="catalytic activity">
    <reaction evidence="10 11">
        <text>nicotinate beta-D-ribonucleotide + ATP + H(+) = deamido-NAD(+) + diphosphate</text>
        <dbReference type="Rhea" id="RHEA:22860"/>
        <dbReference type="ChEBI" id="CHEBI:15378"/>
        <dbReference type="ChEBI" id="CHEBI:30616"/>
        <dbReference type="ChEBI" id="CHEBI:33019"/>
        <dbReference type="ChEBI" id="CHEBI:57502"/>
        <dbReference type="ChEBI" id="CHEBI:58437"/>
        <dbReference type="EC" id="2.7.7.18"/>
    </reaction>
</comment>
<dbReference type="Gene3D" id="3.40.50.620">
    <property type="entry name" value="HUPs"/>
    <property type="match status" value="1"/>
</dbReference>
<evidence type="ECO:0000259" key="12">
    <source>
        <dbReference type="Pfam" id="PF01467"/>
    </source>
</evidence>
<dbReference type="EMBL" id="VICD02000133">
    <property type="protein sequence ID" value="KAB8190475.1"/>
    <property type="molecule type" value="Genomic_DNA"/>
</dbReference>
<comment type="caution">
    <text evidence="13">The sequence shown here is derived from an EMBL/GenBank/DDBJ whole genome shotgun (WGS) entry which is preliminary data.</text>
</comment>
<dbReference type="HAMAP" id="MF_00244">
    <property type="entry name" value="NaMN_adenylyltr"/>
    <property type="match status" value="1"/>
</dbReference>
<dbReference type="NCBIfam" id="NF000839">
    <property type="entry name" value="PRK00071.1-1"/>
    <property type="match status" value="1"/>
</dbReference>
<evidence type="ECO:0000256" key="9">
    <source>
        <dbReference type="ARBA" id="ARBA00023027"/>
    </source>
</evidence>
<keyword evidence="4 11" id="KW-0662">Pyridine nucleotide biosynthesis</keyword>
<dbReference type="GO" id="GO:0005524">
    <property type="term" value="F:ATP binding"/>
    <property type="evidence" value="ECO:0007669"/>
    <property type="project" value="UniProtKB-KW"/>
</dbReference>
<dbReference type="PANTHER" id="PTHR39321:SF3">
    <property type="entry name" value="PHOSPHOPANTETHEINE ADENYLYLTRANSFERASE"/>
    <property type="match status" value="1"/>
</dbReference>
<dbReference type="UniPathway" id="UPA00253">
    <property type="reaction ID" value="UER00332"/>
</dbReference>
<dbReference type="PANTHER" id="PTHR39321">
    <property type="entry name" value="NICOTINATE-NUCLEOTIDE ADENYLYLTRANSFERASE-RELATED"/>
    <property type="match status" value="1"/>
</dbReference>
<dbReference type="GO" id="GO:0004515">
    <property type="term" value="F:nicotinate-nucleotide adenylyltransferase activity"/>
    <property type="evidence" value="ECO:0007669"/>
    <property type="project" value="UniProtKB-UniRule"/>
</dbReference>
<comment type="function">
    <text evidence="1 11">Catalyzes the reversible adenylation of nicotinate mononucleotide (NaMN) to nicotinic acid adenine dinucleotide (NaAD).</text>
</comment>
<evidence type="ECO:0000256" key="10">
    <source>
        <dbReference type="ARBA" id="ARBA00048721"/>
    </source>
</evidence>
<dbReference type="Pfam" id="PF01467">
    <property type="entry name" value="CTP_transf_like"/>
    <property type="match status" value="1"/>
</dbReference>
<reference evidence="13 14" key="1">
    <citation type="submission" date="2019-10" db="EMBL/GenBank/DDBJ databases">
        <title>Lysobacter alkalisoli sp. nov., isolated from saline-alkaline soil.</title>
        <authorList>
            <person name="Sun J.-Q."/>
        </authorList>
    </citation>
    <scope>NUCLEOTIDE SEQUENCE [LARGE SCALE GENOMIC DNA]</scope>
    <source>
        <strain evidence="13 14">KCTC 42381</strain>
    </source>
</reference>
<dbReference type="NCBIfam" id="TIGR00125">
    <property type="entry name" value="cyt_tran_rel"/>
    <property type="match status" value="1"/>
</dbReference>
<evidence type="ECO:0000256" key="1">
    <source>
        <dbReference type="ARBA" id="ARBA00002324"/>
    </source>
</evidence>
<evidence type="ECO:0000256" key="8">
    <source>
        <dbReference type="ARBA" id="ARBA00022840"/>
    </source>
</evidence>
<evidence type="ECO:0000256" key="2">
    <source>
        <dbReference type="ARBA" id="ARBA00005019"/>
    </source>
</evidence>
<dbReference type="InterPro" id="IPR005248">
    <property type="entry name" value="NadD/NMNAT"/>
</dbReference>
<dbReference type="CDD" id="cd02165">
    <property type="entry name" value="NMNAT"/>
    <property type="match status" value="1"/>
</dbReference>
<name>A0A508B2I3_9GAMM</name>
<evidence type="ECO:0000313" key="14">
    <source>
        <dbReference type="Proteomes" id="UP000320431"/>
    </source>
</evidence>
<proteinExistence type="inferred from homology"/>
<dbReference type="NCBIfam" id="TIGR00482">
    <property type="entry name" value="nicotinate (nicotinamide) nucleotide adenylyltransferase"/>
    <property type="match status" value="1"/>
</dbReference>
<dbReference type="Proteomes" id="UP000320431">
    <property type="component" value="Unassembled WGS sequence"/>
</dbReference>
<evidence type="ECO:0000256" key="3">
    <source>
        <dbReference type="ARBA" id="ARBA00009014"/>
    </source>
</evidence>
<keyword evidence="8 11" id="KW-0067">ATP-binding</keyword>
<keyword evidence="9 11" id="KW-0520">NAD</keyword>
<dbReference type="InterPro" id="IPR014729">
    <property type="entry name" value="Rossmann-like_a/b/a_fold"/>
</dbReference>
<dbReference type="SUPFAM" id="SSF52374">
    <property type="entry name" value="Nucleotidylyl transferase"/>
    <property type="match status" value="1"/>
</dbReference>
<comment type="similarity">
    <text evidence="3 11">Belongs to the NadD family.</text>
</comment>
<evidence type="ECO:0000256" key="5">
    <source>
        <dbReference type="ARBA" id="ARBA00022679"/>
    </source>
</evidence>
<evidence type="ECO:0000256" key="4">
    <source>
        <dbReference type="ARBA" id="ARBA00022642"/>
    </source>
</evidence>
<sequence length="224" mass="24468">MDLWLIYGGTFDPIHNGHLAIARAARDALGTPVRLMPAADPPHRPPPGADALQRARMLDIAVAGEPGLRVDRRELERDGRSWTADTLRALREEIGPRRPVALLVGADSFLGLPSWKQWRELFELAHFVVAERPGSPIDGALPEQLAEAVAGRWAEAPSALEQAPAGRIWRLRQPLSDTSASGIRRRMREGGDWRGDLPPAVAAYIERHGLYGRAPLRSRAGGSG</sequence>